<accession>A0A2G7FWY5</accession>
<evidence type="ECO:0000313" key="2">
    <source>
        <dbReference type="EMBL" id="PIG85083.1"/>
    </source>
</evidence>
<dbReference type="Proteomes" id="UP000231358">
    <property type="component" value="Unassembled WGS sequence"/>
</dbReference>
<sequence>MASQAARDILKAVQDTLKDAQDTLRAARDIRKVTRDTQEAARDWKEANMAERSPGQPLGQRLSQGHLVQVDYRCGS</sequence>
<protein>
    <submittedName>
        <fullName evidence="2">Uncharacterized protein</fullName>
    </submittedName>
</protein>
<gene>
    <name evidence="2" type="ORF">AARAC_000647</name>
</gene>
<feature type="compositionally biased region" description="Basic and acidic residues" evidence="1">
    <location>
        <begin position="39"/>
        <end position="49"/>
    </location>
</feature>
<feature type="region of interest" description="Disordered" evidence="1">
    <location>
        <begin position="39"/>
        <end position="65"/>
    </location>
</feature>
<name>A0A2G7FWY5_9EURO</name>
<evidence type="ECO:0000256" key="1">
    <source>
        <dbReference type="SAM" id="MobiDB-lite"/>
    </source>
</evidence>
<reference evidence="2 3" key="1">
    <citation type="submission" date="2017-05" db="EMBL/GenBank/DDBJ databases">
        <title>Genome sequence for an aflatoxigenic pathogen of Argentinian peanut, Aspergillus arachidicola.</title>
        <authorList>
            <person name="Moore G."/>
            <person name="Beltz S.B."/>
            <person name="Mack B.M."/>
        </authorList>
    </citation>
    <scope>NUCLEOTIDE SEQUENCE [LARGE SCALE GENOMIC DNA]</scope>
    <source>
        <strain evidence="2 3">CBS 117610</strain>
    </source>
</reference>
<evidence type="ECO:0000313" key="3">
    <source>
        <dbReference type="Proteomes" id="UP000231358"/>
    </source>
</evidence>
<dbReference type="EMBL" id="NEXV01000350">
    <property type="protein sequence ID" value="PIG85083.1"/>
    <property type="molecule type" value="Genomic_DNA"/>
</dbReference>
<proteinExistence type="predicted"/>
<comment type="caution">
    <text evidence="2">The sequence shown here is derived from an EMBL/GenBank/DDBJ whole genome shotgun (WGS) entry which is preliminary data.</text>
</comment>
<organism evidence="2 3">
    <name type="scientific">Aspergillus arachidicola</name>
    <dbReference type="NCBI Taxonomy" id="656916"/>
    <lineage>
        <taxon>Eukaryota</taxon>
        <taxon>Fungi</taxon>
        <taxon>Dikarya</taxon>
        <taxon>Ascomycota</taxon>
        <taxon>Pezizomycotina</taxon>
        <taxon>Eurotiomycetes</taxon>
        <taxon>Eurotiomycetidae</taxon>
        <taxon>Eurotiales</taxon>
        <taxon>Aspergillaceae</taxon>
        <taxon>Aspergillus</taxon>
        <taxon>Aspergillus subgen. Circumdati</taxon>
    </lineage>
</organism>
<dbReference type="AlphaFoldDB" id="A0A2G7FWY5"/>
<keyword evidence="3" id="KW-1185">Reference proteome</keyword>